<feature type="region of interest" description="Disordered" evidence="1">
    <location>
        <begin position="1"/>
        <end position="20"/>
    </location>
</feature>
<dbReference type="AlphaFoldDB" id="A0A166RTD8"/>
<evidence type="ECO:0000313" key="2">
    <source>
        <dbReference type="EMBL" id="KZL69703.1"/>
    </source>
</evidence>
<protein>
    <submittedName>
        <fullName evidence="2">Uncharacterized protein</fullName>
    </submittedName>
</protein>
<proteinExistence type="predicted"/>
<dbReference type="EMBL" id="LFIV01000103">
    <property type="protein sequence ID" value="KZL69703.1"/>
    <property type="molecule type" value="Genomic_DNA"/>
</dbReference>
<name>A0A166RTD8_9PEZI</name>
<accession>A0A166RTD8</accession>
<gene>
    <name evidence="2" type="ORF">CT0861_13261</name>
</gene>
<reference evidence="2 3" key="1">
    <citation type="submission" date="2015-06" db="EMBL/GenBank/DDBJ databases">
        <title>Survival trade-offs in plant roots during colonization by closely related pathogenic and mutualistic fungi.</title>
        <authorList>
            <person name="Hacquard S."/>
            <person name="Kracher B."/>
            <person name="Hiruma K."/>
            <person name="Weinman A."/>
            <person name="Muench P."/>
            <person name="Garrido Oter R."/>
            <person name="Ver Loren van Themaat E."/>
            <person name="Dallerey J.-F."/>
            <person name="Damm U."/>
            <person name="Henrissat B."/>
            <person name="Lespinet O."/>
            <person name="Thon M."/>
            <person name="Kemen E."/>
            <person name="McHardy A.C."/>
            <person name="Schulze-Lefert P."/>
            <person name="O'Connell R.J."/>
        </authorList>
    </citation>
    <scope>NUCLEOTIDE SEQUENCE [LARGE SCALE GENOMIC DNA]</scope>
    <source>
        <strain evidence="2 3">0861</strain>
    </source>
</reference>
<dbReference type="Proteomes" id="UP000076552">
    <property type="component" value="Unassembled WGS sequence"/>
</dbReference>
<evidence type="ECO:0000313" key="3">
    <source>
        <dbReference type="Proteomes" id="UP000076552"/>
    </source>
</evidence>
<organism evidence="2 3">
    <name type="scientific">Colletotrichum tofieldiae</name>
    <dbReference type="NCBI Taxonomy" id="708197"/>
    <lineage>
        <taxon>Eukaryota</taxon>
        <taxon>Fungi</taxon>
        <taxon>Dikarya</taxon>
        <taxon>Ascomycota</taxon>
        <taxon>Pezizomycotina</taxon>
        <taxon>Sordariomycetes</taxon>
        <taxon>Hypocreomycetidae</taxon>
        <taxon>Glomerellales</taxon>
        <taxon>Glomerellaceae</taxon>
        <taxon>Colletotrichum</taxon>
        <taxon>Colletotrichum spaethianum species complex</taxon>
    </lineage>
</organism>
<comment type="caution">
    <text evidence="2">The sequence shown here is derived from an EMBL/GenBank/DDBJ whole genome shotgun (WGS) entry which is preliminary data.</text>
</comment>
<evidence type="ECO:0000256" key="1">
    <source>
        <dbReference type="SAM" id="MobiDB-lite"/>
    </source>
</evidence>
<sequence length="100" mass="10602">MWPKSGSEELGLAGPDATSAPLAHYPRVRFVSPSAGSRLGCFSSRVNPGTFQPTSGFSLRFSCKSGIEARRGPRVVEAALHGEERTKTRQGIGAGGTQKR</sequence>
<keyword evidence="3" id="KW-1185">Reference proteome</keyword>